<reference evidence="1" key="1">
    <citation type="submission" date="2020-04" db="EMBL/GenBank/DDBJ databases">
        <authorList>
            <person name="Chiriac C."/>
            <person name="Salcher M."/>
            <person name="Ghai R."/>
            <person name="Kavagutti S V."/>
        </authorList>
    </citation>
    <scope>NUCLEOTIDE SEQUENCE</scope>
</reference>
<gene>
    <name evidence="3" type="ORF">UFOVP1047_19</name>
    <name evidence="1" type="ORF">UFOVP487_18</name>
    <name evidence="2" type="ORF">UFOVP869_5</name>
</gene>
<dbReference type="EMBL" id="LR796995">
    <property type="protein sequence ID" value="CAB4180290.1"/>
    <property type="molecule type" value="Genomic_DNA"/>
</dbReference>
<dbReference type="EMBL" id="LR796803">
    <property type="protein sequence ID" value="CAB4167247.1"/>
    <property type="molecule type" value="Genomic_DNA"/>
</dbReference>
<sequence>MKLKLKITPSPGDEPVTITTNLLCIAEWEKSENRKVSDGRGIGIMDMVFWAHFMLKRSNYKMEATPKLWLEANPDMEIETVDMTNPNPTGGELTENN</sequence>
<organism evidence="1">
    <name type="scientific">uncultured Caudovirales phage</name>
    <dbReference type="NCBI Taxonomy" id="2100421"/>
    <lineage>
        <taxon>Viruses</taxon>
        <taxon>Duplodnaviria</taxon>
        <taxon>Heunggongvirae</taxon>
        <taxon>Uroviricota</taxon>
        <taxon>Caudoviricetes</taxon>
        <taxon>Peduoviridae</taxon>
        <taxon>Maltschvirus</taxon>
        <taxon>Maltschvirus maltsch</taxon>
    </lineage>
</organism>
<evidence type="ECO:0000313" key="2">
    <source>
        <dbReference type="EMBL" id="CAB4167247.1"/>
    </source>
</evidence>
<accession>A0A6J5MQ95</accession>
<proteinExistence type="predicted"/>
<evidence type="ECO:0000313" key="3">
    <source>
        <dbReference type="EMBL" id="CAB4180290.1"/>
    </source>
</evidence>
<protein>
    <submittedName>
        <fullName evidence="1">Uncharacterized protein</fullName>
    </submittedName>
</protein>
<name>A0A6J5MQ95_9CAUD</name>
<evidence type="ECO:0000313" key="1">
    <source>
        <dbReference type="EMBL" id="CAB4145619.1"/>
    </source>
</evidence>
<dbReference type="EMBL" id="LR796451">
    <property type="protein sequence ID" value="CAB4145619.1"/>
    <property type="molecule type" value="Genomic_DNA"/>
</dbReference>